<name>A0ABR5ZPS8_9PROT</name>
<evidence type="ECO:0000256" key="6">
    <source>
        <dbReference type="ARBA" id="ARBA00022692"/>
    </source>
</evidence>
<dbReference type="InterPro" id="IPR058982">
    <property type="entry name" value="Beta-barrel_AprE"/>
</dbReference>
<feature type="region of interest" description="Disordered" evidence="11">
    <location>
        <begin position="1"/>
        <end position="44"/>
    </location>
</feature>
<sequence length="501" mass="54957">MMSESKPTGSGPAQEKEQRQAAPEAAPNMDEDNHKGPRKADDPFAPEDMPLALLEFHSPTLGMVNLPMTASARYITWLVGSLVLASVAAMALFPLNKVVTVTGRIISTAPIVVVQPVAAGRVRSLNVKVGEYVRKGQVLARLDPTLSDVDMDNLSAQMQSLQEEVSRLKAQASGTEYRTDISVPASIQQEQVFLQMKVDYQSHIEDFDRRIAGMQNDLQQARANAAMYASKLKVTQAVLDMREREQKEAVGSRLSTLGAQDAVMDTERALISAQQVAGATQNRLDALKALRESFIQSWKTKIYETLVTGERRLDQLKSDYRKGRVRQKEIDLRAQQDGVVLTIAPISVGAMVGPTMRVMTLEPTDSGLEVEALMSPQDSAYVRQGHHAIIKFASFPYVQYGGAKGTVSLISADTFLPPEMVEGNIRAGIDPSAMVKQGNSVIFYRVRLKIDKYTLHGQPSFFHPSAGMPVTADIDVGKRTLLKYLFSHVVPAATEGMREPS</sequence>
<evidence type="ECO:0000256" key="2">
    <source>
        <dbReference type="ARBA" id="ARBA00009477"/>
    </source>
</evidence>
<evidence type="ECO:0000256" key="10">
    <source>
        <dbReference type="SAM" id="Coils"/>
    </source>
</evidence>
<evidence type="ECO:0000256" key="1">
    <source>
        <dbReference type="ARBA" id="ARBA00004377"/>
    </source>
</evidence>
<evidence type="ECO:0000256" key="3">
    <source>
        <dbReference type="ARBA" id="ARBA00022448"/>
    </source>
</evidence>
<dbReference type="PANTHER" id="PTHR30386:SF26">
    <property type="entry name" value="TRANSPORT PROTEIN COMB"/>
    <property type="match status" value="1"/>
</dbReference>
<dbReference type="InterPro" id="IPR050739">
    <property type="entry name" value="MFP"/>
</dbReference>
<evidence type="ECO:0000256" key="5">
    <source>
        <dbReference type="ARBA" id="ARBA00022519"/>
    </source>
</evidence>
<comment type="similarity">
    <text evidence="2 9">Belongs to the membrane fusion protein (MFP) (TC 8.A.1) family.</text>
</comment>
<feature type="domain" description="AprE-like beta-barrel" evidence="12">
    <location>
        <begin position="368"/>
        <end position="476"/>
    </location>
</feature>
<keyword evidence="4 9" id="KW-1003">Cell membrane</keyword>
<keyword evidence="8 9" id="KW-0472">Membrane</keyword>
<dbReference type="InterPro" id="IPR010129">
    <property type="entry name" value="T1SS_HlyD"/>
</dbReference>
<comment type="caution">
    <text evidence="13">The sequence shown here is derived from an EMBL/GenBank/DDBJ whole genome shotgun (WGS) entry which is preliminary data.</text>
</comment>
<keyword evidence="14" id="KW-1185">Reference proteome</keyword>
<reference evidence="13 14" key="1">
    <citation type="submission" date="2017-09" db="EMBL/GenBank/DDBJ databases">
        <authorList>
            <person name="Jakob F."/>
        </authorList>
    </citation>
    <scope>NUCLEOTIDE SEQUENCE [LARGE SCALE GENOMIC DNA]</scope>
    <source>
        <strain evidence="13 14">TMW 2.1880</strain>
    </source>
</reference>
<gene>
    <name evidence="13" type="ORF">CPA57_08400</name>
</gene>
<evidence type="ECO:0000259" key="12">
    <source>
        <dbReference type="Pfam" id="PF26002"/>
    </source>
</evidence>
<keyword evidence="6 9" id="KW-0812">Transmembrane</keyword>
<evidence type="ECO:0000313" key="13">
    <source>
        <dbReference type="EMBL" id="MBA5726284.1"/>
    </source>
</evidence>
<dbReference type="Gene3D" id="2.40.50.100">
    <property type="match status" value="1"/>
</dbReference>
<dbReference type="Pfam" id="PF26002">
    <property type="entry name" value="Beta-barrel_AprE"/>
    <property type="match status" value="1"/>
</dbReference>
<feature type="compositionally biased region" description="Basic and acidic residues" evidence="11">
    <location>
        <begin position="31"/>
        <end position="42"/>
    </location>
</feature>
<accession>A0ABR5ZPS8</accession>
<organism evidence="13 14">
    <name type="scientific">Bombella favorum</name>
    <dbReference type="NCBI Taxonomy" id="2039164"/>
    <lineage>
        <taxon>Bacteria</taxon>
        <taxon>Pseudomonadati</taxon>
        <taxon>Pseudomonadota</taxon>
        <taxon>Alphaproteobacteria</taxon>
        <taxon>Acetobacterales</taxon>
        <taxon>Acetobacteraceae</taxon>
        <taxon>Bombella</taxon>
    </lineage>
</organism>
<feature type="coiled-coil region" evidence="10">
    <location>
        <begin position="151"/>
        <end position="178"/>
    </location>
</feature>
<dbReference type="NCBIfam" id="TIGR01843">
    <property type="entry name" value="type_I_hlyD"/>
    <property type="match status" value="1"/>
</dbReference>
<evidence type="ECO:0000256" key="11">
    <source>
        <dbReference type="SAM" id="MobiDB-lite"/>
    </source>
</evidence>
<evidence type="ECO:0000313" key="14">
    <source>
        <dbReference type="Proteomes" id="UP001516390"/>
    </source>
</evidence>
<dbReference type="PANTHER" id="PTHR30386">
    <property type="entry name" value="MEMBRANE FUSION SUBUNIT OF EMRAB-TOLC MULTIDRUG EFFLUX PUMP"/>
    <property type="match status" value="1"/>
</dbReference>
<keyword evidence="7 9" id="KW-1133">Transmembrane helix</keyword>
<dbReference type="RefSeq" id="WP_182082365.1">
    <property type="nucleotide sequence ID" value="NZ_NWUS01000004.1"/>
</dbReference>
<evidence type="ECO:0000256" key="4">
    <source>
        <dbReference type="ARBA" id="ARBA00022475"/>
    </source>
</evidence>
<evidence type="ECO:0000256" key="8">
    <source>
        <dbReference type="ARBA" id="ARBA00023136"/>
    </source>
</evidence>
<evidence type="ECO:0000256" key="9">
    <source>
        <dbReference type="RuleBase" id="RU365093"/>
    </source>
</evidence>
<dbReference type="Gene3D" id="2.40.30.170">
    <property type="match status" value="1"/>
</dbReference>
<evidence type="ECO:0000256" key="7">
    <source>
        <dbReference type="ARBA" id="ARBA00022989"/>
    </source>
</evidence>
<dbReference type="Proteomes" id="UP001516390">
    <property type="component" value="Unassembled WGS sequence"/>
</dbReference>
<comment type="subcellular location">
    <subcellularLocation>
        <location evidence="1 9">Cell inner membrane</location>
        <topology evidence="1 9">Single-pass membrane protein</topology>
    </subcellularLocation>
</comment>
<keyword evidence="3 9" id="KW-0813">Transport</keyword>
<dbReference type="SUPFAM" id="SSF111369">
    <property type="entry name" value="HlyD-like secretion proteins"/>
    <property type="match status" value="1"/>
</dbReference>
<dbReference type="EMBL" id="NWUS01000004">
    <property type="protein sequence ID" value="MBA5726284.1"/>
    <property type="molecule type" value="Genomic_DNA"/>
</dbReference>
<keyword evidence="5 9" id="KW-0997">Cell inner membrane</keyword>
<dbReference type="PRINTS" id="PR01490">
    <property type="entry name" value="RTXTOXIND"/>
</dbReference>
<keyword evidence="10" id="KW-0175">Coiled coil</keyword>
<protein>
    <recommendedName>
        <fullName evidence="9">Membrane fusion protein (MFP) family protein</fullName>
    </recommendedName>
</protein>
<proteinExistence type="inferred from homology"/>
<feature type="transmembrane region" description="Helical" evidence="9">
    <location>
        <begin position="74"/>
        <end position="95"/>
    </location>
</feature>